<evidence type="ECO:0000259" key="7">
    <source>
        <dbReference type="PROSITE" id="PS51012"/>
    </source>
</evidence>
<keyword evidence="6" id="KW-0813">Transport</keyword>
<keyword evidence="4 6" id="KW-0472">Membrane</keyword>
<organism evidence="8 9">
    <name type="scientific">Cryptosporangium japonicum</name>
    <dbReference type="NCBI Taxonomy" id="80872"/>
    <lineage>
        <taxon>Bacteria</taxon>
        <taxon>Bacillati</taxon>
        <taxon>Actinomycetota</taxon>
        <taxon>Actinomycetes</taxon>
        <taxon>Cryptosporangiales</taxon>
        <taxon>Cryptosporangiaceae</taxon>
        <taxon>Cryptosporangium</taxon>
    </lineage>
</organism>
<dbReference type="InterPro" id="IPR051784">
    <property type="entry name" value="Nod_factor_ABC_transporter"/>
</dbReference>
<feature type="transmembrane region" description="Helical" evidence="6">
    <location>
        <begin position="103"/>
        <end position="128"/>
    </location>
</feature>
<dbReference type="PANTHER" id="PTHR43229">
    <property type="entry name" value="NODULATION PROTEIN J"/>
    <property type="match status" value="1"/>
</dbReference>
<feature type="transmembrane region" description="Helical" evidence="6">
    <location>
        <begin position="168"/>
        <end position="188"/>
    </location>
</feature>
<dbReference type="EMBL" id="BAAAGX010000031">
    <property type="protein sequence ID" value="GAA0271394.1"/>
    <property type="molecule type" value="Genomic_DNA"/>
</dbReference>
<feature type="transmembrane region" description="Helical" evidence="6">
    <location>
        <begin position="234"/>
        <end position="253"/>
    </location>
</feature>
<name>A0ABN0V219_9ACTN</name>
<comment type="subcellular location">
    <subcellularLocation>
        <location evidence="6">Cell membrane</location>
        <topology evidence="6">Multi-pass membrane protein</topology>
    </subcellularLocation>
    <subcellularLocation>
        <location evidence="1">Membrane</location>
        <topology evidence="1">Multi-pass membrane protein</topology>
    </subcellularLocation>
</comment>
<evidence type="ECO:0000313" key="8">
    <source>
        <dbReference type="EMBL" id="GAA0271394.1"/>
    </source>
</evidence>
<dbReference type="Proteomes" id="UP001500967">
    <property type="component" value="Unassembled WGS sequence"/>
</dbReference>
<evidence type="ECO:0000313" key="9">
    <source>
        <dbReference type="Proteomes" id="UP001500967"/>
    </source>
</evidence>
<keyword evidence="9" id="KW-1185">Reference proteome</keyword>
<feature type="transmembrane region" description="Helical" evidence="6">
    <location>
        <begin position="140"/>
        <end position="161"/>
    </location>
</feature>
<comment type="similarity">
    <text evidence="6">Belongs to the ABC-2 integral membrane protein family.</text>
</comment>
<proteinExistence type="inferred from homology"/>
<feature type="transmembrane region" description="Helical" evidence="6">
    <location>
        <begin position="26"/>
        <end position="44"/>
    </location>
</feature>
<dbReference type="PANTHER" id="PTHR43229:SF2">
    <property type="entry name" value="NODULATION PROTEIN J"/>
    <property type="match status" value="1"/>
</dbReference>
<evidence type="ECO:0000256" key="2">
    <source>
        <dbReference type="ARBA" id="ARBA00022692"/>
    </source>
</evidence>
<evidence type="ECO:0000256" key="5">
    <source>
        <dbReference type="ARBA" id="ARBA00023251"/>
    </source>
</evidence>
<keyword evidence="5" id="KW-0046">Antibiotic resistance</keyword>
<accession>A0ABN0V219</accession>
<evidence type="ECO:0000256" key="4">
    <source>
        <dbReference type="ARBA" id="ARBA00023136"/>
    </source>
</evidence>
<dbReference type="RefSeq" id="WP_344653086.1">
    <property type="nucleotide sequence ID" value="NZ_BAAAGX010000031.1"/>
</dbReference>
<evidence type="ECO:0000256" key="3">
    <source>
        <dbReference type="ARBA" id="ARBA00022989"/>
    </source>
</evidence>
<protein>
    <recommendedName>
        <fullName evidence="6">Transport permease protein</fullName>
    </recommendedName>
</protein>
<gene>
    <name evidence="8" type="ORF">GCM10009539_68360</name>
</gene>
<comment type="caution">
    <text evidence="8">The sequence shown here is derived from an EMBL/GenBank/DDBJ whole genome shotgun (WGS) entry which is preliminary data.</text>
</comment>
<dbReference type="PIRSF" id="PIRSF006648">
    <property type="entry name" value="DrrB"/>
    <property type="match status" value="1"/>
</dbReference>
<sequence length="261" mass="28092">MRRVGSDTLVVAQRHLLHVVRVPEEAIAGLLLPIVFVVLFAYVFGSAVVLPGGGNYREFLMPGIFTQSMAMMCTAMSVAVATDRTTGFIDRLRSLPMARSAALSGHVLATMLSAVLALTTMSALGYVVGWRIRTDLLHAAAAYGLVLLAAAMLWVGAYIGLLARTVTVADNATFAWIFPLTFLANTFVPSQGLPGWLRPLAEWNPVASTVAAVRTLFGNPVPPHRDSLPLRHPVLSAVCWSLALLVACVPLAVRRYRTATR</sequence>
<evidence type="ECO:0000256" key="1">
    <source>
        <dbReference type="ARBA" id="ARBA00004141"/>
    </source>
</evidence>
<dbReference type="InterPro" id="IPR000412">
    <property type="entry name" value="ABC_2_transport"/>
</dbReference>
<dbReference type="PROSITE" id="PS51012">
    <property type="entry name" value="ABC_TM2"/>
    <property type="match status" value="1"/>
</dbReference>
<evidence type="ECO:0000256" key="6">
    <source>
        <dbReference type="RuleBase" id="RU361157"/>
    </source>
</evidence>
<dbReference type="Pfam" id="PF01061">
    <property type="entry name" value="ABC2_membrane"/>
    <property type="match status" value="1"/>
</dbReference>
<feature type="transmembrane region" description="Helical" evidence="6">
    <location>
        <begin position="64"/>
        <end position="82"/>
    </location>
</feature>
<reference evidence="8 9" key="1">
    <citation type="journal article" date="2019" name="Int. J. Syst. Evol. Microbiol.">
        <title>The Global Catalogue of Microorganisms (GCM) 10K type strain sequencing project: providing services to taxonomists for standard genome sequencing and annotation.</title>
        <authorList>
            <consortium name="The Broad Institute Genomics Platform"/>
            <consortium name="The Broad Institute Genome Sequencing Center for Infectious Disease"/>
            <person name="Wu L."/>
            <person name="Ma J."/>
        </authorList>
    </citation>
    <scope>NUCLEOTIDE SEQUENCE [LARGE SCALE GENOMIC DNA]</scope>
    <source>
        <strain evidence="8 9">JCM 10425</strain>
    </source>
</reference>
<keyword evidence="6" id="KW-1003">Cell membrane</keyword>
<feature type="domain" description="ABC transmembrane type-2" evidence="7">
    <location>
        <begin position="24"/>
        <end position="259"/>
    </location>
</feature>
<dbReference type="InterPro" id="IPR047817">
    <property type="entry name" value="ABC2_TM_bact-type"/>
</dbReference>
<keyword evidence="3 6" id="KW-1133">Transmembrane helix</keyword>
<keyword evidence="2 6" id="KW-0812">Transmembrane</keyword>
<dbReference type="InterPro" id="IPR013525">
    <property type="entry name" value="ABC2_TM"/>
</dbReference>